<sequence length="78" mass="8693">MDMRVQAVRLKGEANPSLQGWAVMAREMTVPKSLISHCQEKPLARRKVPVPQTDTGRRGENPQARGKTLVKELGKMTP</sequence>
<name>A0A1N7QB48_9BACL</name>
<dbReference type="AlphaFoldDB" id="A0A1N7QB48"/>
<feature type="region of interest" description="Disordered" evidence="1">
    <location>
        <begin position="44"/>
        <end position="78"/>
    </location>
</feature>
<feature type="compositionally biased region" description="Basic and acidic residues" evidence="1">
    <location>
        <begin position="69"/>
        <end position="78"/>
    </location>
</feature>
<gene>
    <name evidence="2" type="ORF">SAMN05421790_1252</name>
</gene>
<organism evidence="2 3">
    <name type="scientific">Kroppenstedtia eburnea</name>
    <dbReference type="NCBI Taxonomy" id="714067"/>
    <lineage>
        <taxon>Bacteria</taxon>
        <taxon>Bacillati</taxon>
        <taxon>Bacillota</taxon>
        <taxon>Bacilli</taxon>
        <taxon>Bacillales</taxon>
        <taxon>Thermoactinomycetaceae</taxon>
        <taxon>Kroppenstedtia</taxon>
    </lineage>
</organism>
<reference evidence="3" key="1">
    <citation type="submission" date="2017-01" db="EMBL/GenBank/DDBJ databases">
        <authorList>
            <person name="Varghese N."/>
            <person name="Submissions S."/>
        </authorList>
    </citation>
    <scope>NUCLEOTIDE SEQUENCE [LARGE SCALE GENOMIC DNA]</scope>
    <source>
        <strain evidence="3">DSM 45196</strain>
    </source>
</reference>
<dbReference type="EMBL" id="FTOD01000025">
    <property type="protein sequence ID" value="SIT20118.1"/>
    <property type="molecule type" value="Genomic_DNA"/>
</dbReference>
<evidence type="ECO:0000256" key="1">
    <source>
        <dbReference type="SAM" id="MobiDB-lite"/>
    </source>
</evidence>
<evidence type="ECO:0000313" key="2">
    <source>
        <dbReference type="EMBL" id="SIT20118.1"/>
    </source>
</evidence>
<evidence type="ECO:0000313" key="3">
    <source>
        <dbReference type="Proteomes" id="UP000186795"/>
    </source>
</evidence>
<keyword evidence="3" id="KW-1185">Reference proteome</keyword>
<accession>A0A1N7QB48</accession>
<proteinExistence type="predicted"/>
<dbReference type="Proteomes" id="UP000186795">
    <property type="component" value="Unassembled WGS sequence"/>
</dbReference>
<protein>
    <submittedName>
        <fullName evidence="2">Uncharacterized protein</fullName>
    </submittedName>
</protein>